<proteinExistence type="predicted"/>
<dbReference type="InterPro" id="IPR016181">
    <property type="entry name" value="Acyl_CoA_acyltransferase"/>
</dbReference>
<organism evidence="2 3">
    <name type="scientific">Pedobacter chinensis</name>
    <dbReference type="NCBI Taxonomy" id="2282421"/>
    <lineage>
        <taxon>Bacteria</taxon>
        <taxon>Pseudomonadati</taxon>
        <taxon>Bacteroidota</taxon>
        <taxon>Sphingobacteriia</taxon>
        <taxon>Sphingobacteriales</taxon>
        <taxon>Sphingobacteriaceae</taxon>
        <taxon>Pedobacter</taxon>
    </lineage>
</organism>
<evidence type="ECO:0000259" key="1">
    <source>
        <dbReference type="PROSITE" id="PS51186"/>
    </source>
</evidence>
<comment type="caution">
    <text evidence="2">The sequence shown here is derived from an EMBL/GenBank/DDBJ whole genome shotgun (WGS) entry which is preliminary data.</text>
</comment>
<keyword evidence="2" id="KW-0808">Transferase</keyword>
<gene>
    <name evidence="2" type="ORF">DU508_16290</name>
</gene>
<protein>
    <submittedName>
        <fullName evidence="2">N-acetyltransferase</fullName>
    </submittedName>
</protein>
<dbReference type="InterPro" id="IPR000182">
    <property type="entry name" value="GNAT_dom"/>
</dbReference>
<evidence type="ECO:0000313" key="2">
    <source>
        <dbReference type="EMBL" id="RDC55819.1"/>
    </source>
</evidence>
<reference evidence="2 3" key="1">
    <citation type="submission" date="2018-07" db="EMBL/GenBank/DDBJ databases">
        <title>Pedobacter sp. nov., isolated from soil.</title>
        <authorList>
            <person name="Zhou L.Y."/>
            <person name="Du Z.J."/>
        </authorList>
    </citation>
    <scope>NUCLEOTIDE SEQUENCE [LARGE SCALE GENOMIC DNA]</scope>
    <source>
        <strain evidence="2 3">JDX94</strain>
    </source>
</reference>
<dbReference type="Proteomes" id="UP000253961">
    <property type="component" value="Unassembled WGS sequence"/>
</dbReference>
<dbReference type="AlphaFoldDB" id="A0A369PYP7"/>
<name>A0A369PYP7_9SPHI</name>
<accession>A0A369PYP7</accession>
<dbReference type="PANTHER" id="PTHR43415:SF3">
    <property type="entry name" value="GNAT-FAMILY ACETYLTRANSFERASE"/>
    <property type="match status" value="1"/>
</dbReference>
<sequence>MQFNIKFRPLQLADAHFINNLRRLENMEKLIGGSIRPVSLERDQKWVEDLIMKDDQSTVYYAITELENEEIIGYTSVSNIDYRNGTCFWSGIKLDQTKAGKGYGKQTALKLMQFVFDEMRMVRLAAECQENHSIALNMMLNVGYQKEGLMRKRLFKNGKSNNQWLLSVTDEDYVEIKKRNGL</sequence>
<dbReference type="Gene3D" id="3.40.630.30">
    <property type="match status" value="1"/>
</dbReference>
<dbReference type="PANTHER" id="PTHR43415">
    <property type="entry name" value="SPERMIDINE N(1)-ACETYLTRANSFERASE"/>
    <property type="match status" value="1"/>
</dbReference>
<feature type="domain" description="N-acetyltransferase" evidence="1">
    <location>
        <begin position="5"/>
        <end position="171"/>
    </location>
</feature>
<dbReference type="RefSeq" id="WP_115403855.1">
    <property type="nucleotide sequence ID" value="NZ_QPKV01000006.1"/>
</dbReference>
<evidence type="ECO:0000313" key="3">
    <source>
        <dbReference type="Proteomes" id="UP000253961"/>
    </source>
</evidence>
<dbReference type="PROSITE" id="PS51186">
    <property type="entry name" value="GNAT"/>
    <property type="match status" value="1"/>
</dbReference>
<dbReference type="GO" id="GO:0016747">
    <property type="term" value="F:acyltransferase activity, transferring groups other than amino-acyl groups"/>
    <property type="evidence" value="ECO:0007669"/>
    <property type="project" value="InterPro"/>
</dbReference>
<dbReference type="SUPFAM" id="SSF55729">
    <property type="entry name" value="Acyl-CoA N-acyltransferases (Nat)"/>
    <property type="match status" value="1"/>
</dbReference>
<dbReference type="Pfam" id="PF13302">
    <property type="entry name" value="Acetyltransf_3"/>
    <property type="match status" value="1"/>
</dbReference>
<dbReference type="EMBL" id="QPKV01000006">
    <property type="protein sequence ID" value="RDC55819.1"/>
    <property type="molecule type" value="Genomic_DNA"/>
</dbReference>
<dbReference type="OrthoDB" id="9795199at2"/>
<keyword evidence="3" id="KW-1185">Reference proteome</keyword>